<dbReference type="InterPro" id="IPR023796">
    <property type="entry name" value="Serpin_dom"/>
</dbReference>
<dbReference type="InterPro" id="IPR042185">
    <property type="entry name" value="Serpin_sf_2"/>
</dbReference>
<keyword evidence="5" id="KW-1185">Reference proteome</keyword>
<evidence type="ECO:0000256" key="1">
    <source>
        <dbReference type="RuleBase" id="RU000411"/>
    </source>
</evidence>
<protein>
    <submittedName>
        <fullName evidence="4">Serpin family protein</fullName>
    </submittedName>
</protein>
<dbReference type="Gene3D" id="3.30.497.10">
    <property type="entry name" value="Antithrombin, subunit I, domain 2"/>
    <property type="match status" value="1"/>
</dbReference>
<dbReference type="PANTHER" id="PTHR11461:SF211">
    <property type="entry name" value="GH10112P-RELATED"/>
    <property type="match status" value="1"/>
</dbReference>
<comment type="caution">
    <text evidence="4">The sequence shown here is derived from an EMBL/GenBank/DDBJ whole genome shotgun (WGS) entry which is preliminary data.</text>
</comment>
<gene>
    <name evidence="4" type="ORF">ACFO3S_07145</name>
</gene>
<dbReference type="InterPro" id="IPR000215">
    <property type="entry name" value="Serpin_fam"/>
</dbReference>
<evidence type="ECO:0000259" key="3">
    <source>
        <dbReference type="SMART" id="SM00093"/>
    </source>
</evidence>
<evidence type="ECO:0000256" key="2">
    <source>
        <dbReference type="SAM" id="SignalP"/>
    </source>
</evidence>
<feature type="chain" id="PRO_5047421247" evidence="2">
    <location>
        <begin position="23"/>
        <end position="422"/>
    </location>
</feature>
<evidence type="ECO:0000313" key="4">
    <source>
        <dbReference type="EMBL" id="MFC4598014.1"/>
    </source>
</evidence>
<dbReference type="InterPro" id="IPR042178">
    <property type="entry name" value="Serpin_sf_1"/>
</dbReference>
<dbReference type="Pfam" id="PF00079">
    <property type="entry name" value="Serpin"/>
    <property type="match status" value="1"/>
</dbReference>
<dbReference type="PANTHER" id="PTHR11461">
    <property type="entry name" value="SERINE PROTEASE INHIBITOR, SERPIN"/>
    <property type="match status" value="1"/>
</dbReference>
<accession>A0ABV9FCV2</accession>
<feature type="signal peptide" evidence="2">
    <location>
        <begin position="1"/>
        <end position="22"/>
    </location>
</feature>
<dbReference type="SMART" id="SM00093">
    <property type="entry name" value="SERPIN"/>
    <property type="match status" value="1"/>
</dbReference>
<reference evidence="5" key="1">
    <citation type="journal article" date="2019" name="Int. J. Syst. Evol. Microbiol.">
        <title>The Global Catalogue of Microorganisms (GCM) 10K type strain sequencing project: providing services to taxonomists for standard genome sequencing and annotation.</title>
        <authorList>
            <consortium name="The Broad Institute Genomics Platform"/>
            <consortium name="The Broad Institute Genome Sequencing Center for Infectious Disease"/>
            <person name="Wu L."/>
            <person name="Ma J."/>
        </authorList>
    </citation>
    <scope>NUCLEOTIDE SEQUENCE [LARGE SCALE GENOMIC DNA]</scope>
    <source>
        <strain evidence="5">CCUG 49571</strain>
    </source>
</reference>
<feature type="domain" description="Serpin" evidence="3">
    <location>
        <begin position="58"/>
        <end position="418"/>
    </location>
</feature>
<keyword evidence="2" id="KW-0732">Signal</keyword>
<dbReference type="RefSeq" id="WP_378093807.1">
    <property type="nucleotide sequence ID" value="NZ_JBHSEP010000003.1"/>
</dbReference>
<dbReference type="EMBL" id="JBHSEP010000003">
    <property type="protein sequence ID" value="MFC4598014.1"/>
    <property type="molecule type" value="Genomic_DNA"/>
</dbReference>
<dbReference type="InterPro" id="IPR036186">
    <property type="entry name" value="Serpin_sf"/>
</dbReference>
<dbReference type="Proteomes" id="UP001596028">
    <property type="component" value="Unassembled WGS sequence"/>
</dbReference>
<name>A0ABV9FCV2_9BACL</name>
<evidence type="ECO:0000313" key="5">
    <source>
        <dbReference type="Proteomes" id="UP001596028"/>
    </source>
</evidence>
<sequence length="422" mass="45705">MRKKAIVWGLTIILLCAGCGRAGDQGASPNAHVERIKSAYTAEDVDPGLVQASNGFGLSLAEKLMAERPAENVWLSPVSITAALALVSTGGAGRTGAEMLESLGLGGRDADEVGQGYRVLIDLLSHPADDGVETSIASSLWLKEGKPFLDDFVARSRDDFGAEVRRADFADPATLEEINEWTEQATRGRIERMLENTEAEAAMYVLNAVYFNAAWKRPFDPERTTDGRFRISDALTLPVKMMSAGGYYEYAGKDGYEAVRLPYGENGSAYLAVLMPDEGVSVPDLARALADEPQRLTEPYDFHQGRIDIPRVQLEYSAGLEEELKRSGMSEAFDPERADFSAMAPEPPNLFISRVKHRTALSLDEKGTEAAAATSVEMLAGAAPPDQPFHMTVDRPFIAAIVDRATGCILFAGAVFHPGDVR</sequence>
<organism evidence="4 5">
    <name type="scientific">Cohnella hongkongensis</name>
    <dbReference type="NCBI Taxonomy" id="178337"/>
    <lineage>
        <taxon>Bacteria</taxon>
        <taxon>Bacillati</taxon>
        <taxon>Bacillota</taxon>
        <taxon>Bacilli</taxon>
        <taxon>Bacillales</taxon>
        <taxon>Paenibacillaceae</taxon>
        <taxon>Cohnella</taxon>
    </lineage>
</organism>
<dbReference type="Gene3D" id="2.30.39.10">
    <property type="entry name" value="Alpha-1-antitrypsin, domain 1"/>
    <property type="match status" value="1"/>
</dbReference>
<dbReference type="CDD" id="cd19588">
    <property type="entry name" value="serpin_miropin-like"/>
    <property type="match status" value="1"/>
</dbReference>
<proteinExistence type="inferred from homology"/>
<comment type="similarity">
    <text evidence="1">Belongs to the serpin family.</text>
</comment>
<dbReference type="SUPFAM" id="SSF56574">
    <property type="entry name" value="Serpins"/>
    <property type="match status" value="1"/>
</dbReference>